<dbReference type="SUPFAM" id="SSF52540">
    <property type="entry name" value="P-loop containing nucleoside triphosphate hydrolases"/>
    <property type="match status" value="1"/>
</dbReference>
<reference evidence="6" key="1">
    <citation type="journal article" date="2014" name="Genome Announc.">
        <title>Genome sequence of the pathogenic fungus Sporothrix schenckii (ATCC 58251).</title>
        <authorList>
            <person name="Cuomo C.A."/>
            <person name="Rodriguez-Del Valle N."/>
            <person name="Perez-Sanchez L."/>
            <person name="Abouelleil A."/>
            <person name="Goldberg J."/>
            <person name="Young S."/>
            <person name="Zeng Q."/>
            <person name="Birren B.W."/>
        </authorList>
    </citation>
    <scope>NUCLEOTIDE SEQUENCE [LARGE SCALE GENOMIC DNA]</scope>
    <source>
        <strain evidence="6">ATCC 58251 / de Perez 2211183</strain>
    </source>
</reference>
<feature type="compositionally biased region" description="Low complexity" evidence="4">
    <location>
        <begin position="585"/>
        <end position="597"/>
    </location>
</feature>
<keyword evidence="6" id="KW-1185">Reference proteome</keyword>
<dbReference type="EC" id="3.6.5.2" evidence="1"/>
<dbReference type="AlphaFoldDB" id="U7PR95"/>
<dbReference type="Gene3D" id="3.40.50.300">
    <property type="entry name" value="P-loop containing nucleotide triphosphate hydrolases"/>
    <property type="match status" value="2"/>
</dbReference>
<evidence type="ECO:0000256" key="1">
    <source>
        <dbReference type="ARBA" id="ARBA00011984"/>
    </source>
</evidence>
<dbReference type="InterPro" id="IPR051065">
    <property type="entry name" value="Ras-related_GTPase"/>
</dbReference>
<comment type="catalytic activity">
    <reaction evidence="3">
        <text>GTP + H2O = GDP + phosphate + H(+)</text>
        <dbReference type="Rhea" id="RHEA:19669"/>
        <dbReference type="ChEBI" id="CHEBI:15377"/>
        <dbReference type="ChEBI" id="CHEBI:15378"/>
        <dbReference type="ChEBI" id="CHEBI:37565"/>
        <dbReference type="ChEBI" id="CHEBI:43474"/>
        <dbReference type="ChEBI" id="CHEBI:58189"/>
        <dbReference type="EC" id="3.6.5.2"/>
    </reaction>
</comment>
<protein>
    <recommendedName>
        <fullName evidence="1">small monomeric GTPase</fullName>
        <ecNumber evidence="1">3.6.5.2</ecNumber>
    </recommendedName>
</protein>
<accession>U7PR95</accession>
<feature type="region of interest" description="Disordered" evidence="4">
    <location>
        <begin position="307"/>
        <end position="349"/>
    </location>
</feature>
<dbReference type="EMBL" id="KI440847">
    <property type="protein sequence ID" value="ERS97436.1"/>
    <property type="molecule type" value="Genomic_DNA"/>
</dbReference>
<sequence length="643" mass="69318">MGKDGPNPTIRILMLGNAGVGKNCLESRFTTMTYPPPYNPALTLNSRRYFTLPPVHAVGDCEAEDVREPRSPHSDKNTRRKDAKKVVVAADERPRTTSSTATMSSSPAAVDLPAVDHPDNASFDDRTLVASSTTTASSLCSACARENNTYLVEVINYPNLQSAAVRRHVHARADYDAVLLVYDVCDAASFDAIPTLHGEIPVCTRTNHHQHHRRALPHASATRSRTSGWFGGGGNETGTTGSGEIVVGLVGNKSDVDDADEDKRVVGDNVPGDVTMTSAVQDSDPAEESLLHPLYRESILYEELTAQREQRERRKVARATARAEARARTAQTPTTPFPTGEMDRAEHNDNTKSKAGLEAAAKSKNDDIQKWLEISRPEPSLPLSPLSPSPRSPRSPMHDGDGDDDDDDEYDYFGLAGTVADIKPRKPKPTKAPRVRQVPAADGTMLAQALQLSVPFLETSAQTGRHVEHALENLVRAVLREMGRDASGTNKAGKTCRHRERLPKKDKDKPEERRPSRTFVSLASPIKGSMPAPAPAPAAATTPVSVRVPPLSAPPTPSEHDIAAQRPESAAMFRQPDADVGPLADATTPPAAAVDPDPAIPPPPIQCRASVMGRMRNVFWRKSQQPAEQPPGGTGSMPANIAV</sequence>
<feature type="compositionally biased region" description="Pro residues" evidence="4">
    <location>
        <begin position="379"/>
        <end position="393"/>
    </location>
</feature>
<proteinExistence type="predicted"/>
<feature type="region of interest" description="Disordered" evidence="4">
    <location>
        <begin position="585"/>
        <end position="606"/>
    </location>
</feature>
<feature type="region of interest" description="Disordered" evidence="4">
    <location>
        <begin position="63"/>
        <end position="111"/>
    </location>
</feature>
<feature type="compositionally biased region" description="Basic and acidic residues" evidence="4">
    <location>
        <begin position="64"/>
        <end position="77"/>
    </location>
</feature>
<dbReference type="OrthoDB" id="5239715at2759"/>
<evidence type="ECO:0000256" key="2">
    <source>
        <dbReference type="ARBA" id="ARBA00022801"/>
    </source>
</evidence>
<feature type="compositionally biased region" description="Basic and acidic residues" evidence="4">
    <location>
        <begin position="503"/>
        <end position="515"/>
    </location>
</feature>
<feature type="compositionally biased region" description="Low complexity" evidence="4">
    <location>
        <begin position="96"/>
        <end position="109"/>
    </location>
</feature>
<feature type="region of interest" description="Disordered" evidence="4">
    <location>
        <begin position="485"/>
        <end position="561"/>
    </location>
</feature>
<feature type="compositionally biased region" description="Acidic residues" evidence="4">
    <location>
        <begin position="401"/>
        <end position="411"/>
    </location>
</feature>
<dbReference type="InterPro" id="IPR027417">
    <property type="entry name" value="P-loop_NTPase"/>
</dbReference>
<keyword evidence="2" id="KW-0378">Hydrolase</keyword>
<gene>
    <name evidence="5" type="ORF">HMPREF1624_05603</name>
</gene>
<feature type="region of interest" description="Disordered" evidence="4">
    <location>
        <begin position="622"/>
        <end position="643"/>
    </location>
</feature>
<dbReference type="STRING" id="1391915.U7PR95"/>
<dbReference type="GO" id="GO:0003925">
    <property type="term" value="F:G protein activity"/>
    <property type="evidence" value="ECO:0007669"/>
    <property type="project" value="UniProtKB-EC"/>
</dbReference>
<dbReference type="PANTHER" id="PTHR45704">
    <property type="entry name" value="RAS-LIKE FAMILY MEMBER 11"/>
    <property type="match status" value="1"/>
</dbReference>
<dbReference type="Proteomes" id="UP000018087">
    <property type="component" value="Unassembled WGS sequence"/>
</dbReference>
<evidence type="ECO:0000313" key="5">
    <source>
        <dbReference type="EMBL" id="ERS97436.1"/>
    </source>
</evidence>
<name>U7PR95_SPOS1</name>
<feature type="region of interest" description="Disordered" evidence="4">
    <location>
        <begin position="211"/>
        <end position="286"/>
    </location>
</feature>
<organism evidence="5 6">
    <name type="scientific">Sporothrix schenckii (strain ATCC 58251 / de Perez 2211183)</name>
    <name type="common">Rose-picker's disease fungus</name>
    <dbReference type="NCBI Taxonomy" id="1391915"/>
    <lineage>
        <taxon>Eukaryota</taxon>
        <taxon>Fungi</taxon>
        <taxon>Dikarya</taxon>
        <taxon>Ascomycota</taxon>
        <taxon>Pezizomycotina</taxon>
        <taxon>Sordariomycetes</taxon>
        <taxon>Sordariomycetidae</taxon>
        <taxon>Ophiostomatales</taxon>
        <taxon>Ophiostomataceae</taxon>
        <taxon>Sporothrix</taxon>
    </lineage>
</organism>
<evidence type="ECO:0000256" key="4">
    <source>
        <dbReference type="SAM" id="MobiDB-lite"/>
    </source>
</evidence>
<evidence type="ECO:0000313" key="6">
    <source>
        <dbReference type="Proteomes" id="UP000018087"/>
    </source>
</evidence>
<dbReference type="eggNOG" id="ENOG502T66X">
    <property type="taxonomic scope" value="Eukaryota"/>
</dbReference>
<feature type="region of interest" description="Disordered" evidence="4">
    <location>
        <begin position="374"/>
        <end position="411"/>
    </location>
</feature>
<evidence type="ECO:0000256" key="3">
    <source>
        <dbReference type="ARBA" id="ARBA00048098"/>
    </source>
</evidence>
<dbReference type="HOGENOM" id="CLU_425893_0_0_1"/>